<dbReference type="AlphaFoldDB" id="B0MWW5"/>
<evidence type="ECO:0000313" key="1">
    <source>
        <dbReference type="EMBL" id="EDS03407.1"/>
    </source>
</evidence>
<dbReference type="Proteomes" id="UP000005819">
    <property type="component" value="Unassembled WGS sequence"/>
</dbReference>
<dbReference type="HOGENOM" id="CLU_3195261_0_0_10"/>
<accession>B0MWW5</accession>
<evidence type="ECO:0000313" key="2">
    <source>
        <dbReference type="Proteomes" id="UP000005819"/>
    </source>
</evidence>
<keyword evidence="2" id="KW-1185">Reference proteome</keyword>
<comment type="caution">
    <text evidence="1">The sequence shown here is derived from an EMBL/GenBank/DDBJ whole genome shotgun (WGS) entry which is preliminary data.</text>
</comment>
<reference evidence="1" key="1">
    <citation type="submission" date="2007-10" db="EMBL/GenBank/DDBJ databases">
        <authorList>
            <person name="Fulton L."/>
            <person name="Clifton S."/>
            <person name="Fulton B."/>
            <person name="Xu J."/>
            <person name="Minx P."/>
            <person name="Pepin K.H."/>
            <person name="Johnson M."/>
            <person name="Thiruvilangam P."/>
            <person name="Bhonagiri V."/>
            <person name="Nash W.E."/>
            <person name="Mardis E.R."/>
            <person name="Wilson R.K."/>
        </authorList>
    </citation>
    <scope>NUCLEOTIDE SEQUENCE [LARGE SCALE GENOMIC DNA]</scope>
    <source>
        <strain evidence="1">DSM 17216</strain>
    </source>
</reference>
<protein>
    <submittedName>
        <fullName evidence="1">Uncharacterized protein</fullName>
    </submittedName>
</protein>
<proteinExistence type="predicted"/>
<name>B0MWW5_9BACT</name>
<organism evidence="1 2">
    <name type="scientific">Alistipes putredinis DSM 17216</name>
    <dbReference type="NCBI Taxonomy" id="445970"/>
    <lineage>
        <taxon>Bacteria</taxon>
        <taxon>Pseudomonadati</taxon>
        <taxon>Bacteroidota</taxon>
        <taxon>Bacteroidia</taxon>
        <taxon>Bacteroidales</taxon>
        <taxon>Rikenellaceae</taxon>
        <taxon>Alistipes</taxon>
    </lineage>
</organism>
<dbReference type="EMBL" id="ABFK02000019">
    <property type="protein sequence ID" value="EDS03407.1"/>
    <property type="molecule type" value="Genomic_DNA"/>
</dbReference>
<reference evidence="1" key="2">
    <citation type="submission" date="2013-09" db="EMBL/GenBank/DDBJ databases">
        <title>Draft genome sequence of Alistipes putredinis (DSM 17216).</title>
        <authorList>
            <person name="Sudarsanam P."/>
            <person name="Ley R."/>
            <person name="Guruge J."/>
            <person name="Turnbaugh P.J."/>
            <person name="Mahowald M."/>
            <person name="Liep D."/>
            <person name="Gordon J."/>
        </authorList>
    </citation>
    <scope>NUCLEOTIDE SEQUENCE</scope>
    <source>
        <strain evidence="1">DSM 17216</strain>
    </source>
</reference>
<sequence>MYENNSNCGVRFMLLWIMIHRHGALIAFESASAIYSKAVAMIEIE</sequence>
<gene>
    <name evidence="1" type="ORF">ALIPUT_01620</name>
</gene>